<dbReference type="Gene3D" id="3.40.50.880">
    <property type="match status" value="1"/>
</dbReference>
<feature type="domain" description="Tegument protein herpes virus N-terminal" evidence="3">
    <location>
        <begin position="255"/>
        <end position="525"/>
    </location>
</feature>
<proteinExistence type="predicted"/>
<dbReference type="EMBL" id="MN913973">
    <property type="protein sequence ID" value="QJQ80267.1"/>
    <property type="molecule type" value="Genomic_DNA"/>
</dbReference>
<dbReference type="Gene3D" id="3.30.1330.10">
    <property type="entry name" value="PurM-like, N-terminal domain"/>
    <property type="match status" value="1"/>
</dbReference>
<dbReference type="GO" id="GO:0043657">
    <property type="term" value="C:host cell"/>
    <property type="evidence" value="ECO:0007669"/>
    <property type="project" value="GOC"/>
</dbReference>
<dbReference type="EMBL" id="MN913974">
    <property type="protein sequence ID" value="QJQ80339.1"/>
    <property type="molecule type" value="Genomic_DNA"/>
</dbReference>
<reference evidence="4" key="1">
    <citation type="submission" date="2020-01" db="EMBL/GenBank/DDBJ databases">
        <authorList>
            <person name="Rezuchova I."/>
            <person name="Hyblova M."/>
            <person name="Kudelova M."/>
            <person name="Bohmer M."/>
            <person name="Budis J."/>
            <person name="Szemes T."/>
        </authorList>
    </citation>
    <scope>NUCLEOTIDE SEQUENCE</scope>
    <source>
        <strain evidence="5">4556</strain>
        <strain evidence="4">72</strain>
    </source>
</reference>
<dbReference type="Pfam" id="PF13507">
    <property type="entry name" value="GATase_5"/>
    <property type="match status" value="1"/>
</dbReference>
<dbReference type="Pfam" id="PF02769">
    <property type="entry name" value="AIRS_C"/>
    <property type="match status" value="1"/>
</dbReference>
<dbReference type="GO" id="GO:0004642">
    <property type="term" value="F:phosphoribosylformylglycinamidine synthase activity"/>
    <property type="evidence" value="ECO:0007669"/>
    <property type="project" value="TreeGrafter"/>
</dbReference>
<dbReference type="InterPro" id="IPR036676">
    <property type="entry name" value="PurM-like_C_sf"/>
</dbReference>
<name>A0A6M4EG84_9BETA</name>
<evidence type="ECO:0000259" key="2">
    <source>
        <dbReference type="Pfam" id="PF02769"/>
    </source>
</evidence>
<sequence>MSDDFIWTLRVFHPCSPSAEDLATQRGPPLAWGQNPGLECFLPTRVLECRAVLPSSEVDDRSRISMLFSRLAAAFTRDLSRRHLGMRPRGFPRRPELLDFAYSHLQSLPPATALQELINSAVVGTHPLRANIRIDLTHHLLVTLLHEGSTLAEVTHRVLSYLHSWNVEGRSRQLVTLPLGSDAETGLFPTSYRRPRPHPPDPVSSGIFLPRLGDRSSVCLGSTSPPLAYGTGYPLFLRGLTEVDHALDDTNRLHVRHTCLHLHARIQRPGHAVEPLLFLQAWLPGSRPVQSTLGLFILAPSQVTPLSSLQSTYAVQDQAGALYACGVGVPIGFIRHITHENHELGFVVVHTSTTSSFDRNCHETWVNASHPAGGDIVLVGSLEDSPLADMPPHSNAQSPLIANGISQAIARLVGDLGPGAIVKSIRPPYLSSLEELLLELLFPLSATIDLSYLSQDLLDELLASTDDNYEETCRQVFFNKVCCVIPLLVSNTPCIDHNTGEEVLPLDRLRQLCSSSGVTAVFLGRARPGAAGILVSDIRGAPPERRADFYLQDAYPRQPYYPLGPEPSNRGRTIPHHVRFPWQTINFNSFMEFLLSHPDVESKEGIVRHLDRCGQGQVVQQQGCGPLDLPVSDYSTIYTGVYQSASKTIQVNTEIAQRLILDVDAWFDPHVPTVLTNNHCICITTALGEQCRKVHLDPRRGVMYALLESLTNLFCSPHILVDDIHITAAVTCGPNLRHYELINYCLRCCRDFCGEAGVCFSTTSASDSTPERSPSTPPLMTIVFTAQATGPLYLAPKPTPDFKSPGSHIIWVSLHPKFTLSASIAATILGLACTNLLTFDHRLVWKTLKTINHFLTRGAILSIHDISDGGLITCLLEMAMSGRRGAEIEIPAQVPCPYQFMLSETPGFICEVDPLRAQDITCELTSQGLCFAMIGFVSGNVPPATIRCMHNRNVIYQESLAHATMYWRSGFLREHMMKVGNLTPQEQQESLSLGYNRPYNLPRPQSSKLCALSMAPGSSPPKVLLIVFPGQPTHHGTLTAFASMGFDIRPMDVTELYKTDPLTVSGCVIAGQRGTLLSETGGWLTASALLQNLQFLDWMNTFYQQKHTFILGFGEFATQVLLALNLTEWRCDRPFIATELEELINRPRLTANKVPLLQSLWLNVSLPPSNSIFFRPLHGSACPAWACGTHLGIDISSSSSGDTLSPGLIAARFATADGTAPATYYPRNPSGGTNVAALCSYDGRACTMVFNPTDSLYLHQWQHLDDQEAQESPWRQCLHHLLLWALAARET</sequence>
<gene>
    <name evidence="4" type="primary">GAMMAHV.ORF75a</name>
</gene>
<dbReference type="PANTHER" id="PTHR10099:SF1">
    <property type="entry name" value="PHOSPHORIBOSYLFORMYLGLYCINAMIDINE SYNTHASE"/>
    <property type="match status" value="1"/>
</dbReference>
<dbReference type="SUPFAM" id="SSF56042">
    <property type="entry name" value="PurM C-terminal domain-like"/>
    <property type="match status" value="1"/>
</dbReference>
<protein>
    <submittedName>
        <fullName evidence="4">Tegument protein/FGARAT</fullName>
    </submittedName>
</protein>
<evidence type="ECO:0000313" key="5">
    <source>
        <dbReference type="EMBL" id="QJQ80339.1"/>
    </source>
</evidence>
<dbReference type="InterPro" id="IPR010077">
    <property type="entry name" value="Herpes_virus_tegument"/>
</dbReference>
<dbReference type="SUPFAM" id="SSF52317">
    <property type="entry name" value="Class I glutamine amidotransferase-like"/>
    <property type="match status" value="1"/>
</dbReference>
<evidence type="ECO:0000256" key="1">
    <source>
        <dbReference type="ARBA" id="ARBA00004535"/>
    </source>
</evidence>
<dbReference type="InterPro" id="IPR029062">
    <property type="entry name" value="Class_I_gatase-like"/>
</dbReference>
<feature type="domain" description="PurM-like C-terminal" evidence="2">
    <location>
        <begin position="840"/>
        <end position="937"/>
    </location>
</feature>
<dbReference type="SMART" id="SM01211">
    <property type="entry name" value="GATase_5"/>
    <property type="match status" value="1"/>
</dbReference>
<comment type="subcellular location">
    <subcellularLocation>
        <location evidence="1">Virion tegument</location>
    </subcellularLocation>
</comment>
<dbReference type="InterPro" id="IPR024346">
    <property type="entry name" value="Tegument_herpes_virus_N"/>
</dbReference>
<dbReference type="Pfam" id="PF12818">
    <property type="entry name" value="Tegument_dsDNA"/>
    <property type="match status" value="1"/>
</dbReference>
<dbReference type="Gene3D" id="3.90.650.10">
    <property type="entry name" value="PurM-like C-terminal domain"/>
    <property type="match status" value="1"/>
</dbReference>
<dbReference type="PANTHER" id="PTHR10099">
    <property type="entry name" value="PHOSPHORIBOSYLFORMYLGLYCINAMIDINE SYNTHASE"/>
    <property type="match status" value="1"/>
</dbReference>
<accession>A0A6M4EG84</accession>
<organism evidence="4">
    <name type="scientific">Murine herpesvirus</name>
    <dbReference type="NCBI Taxonomy" id="1431748"/>
    <lineage>
        <taxon>Viruses</taxon>
        <taxon>Duplodnaviria</taxon>
        <taxon>Heunggongvirae</taxon>
        <taxon>Peploviricota</taxon>
        <taxon>Herviviricetes</taxon>
        <taxon>Herpesvirales</taxon>
        <taxon>Orthoherpesviridae</taxon>
        <taxon>Betaherpesvirinae</taxon>
        <taxon>Muromegalovirus</taxon>
    </lineage>
</organism>
<dbReference type="GO" id="GO:0006164">
    <property type="term" value="P:purine nucleotide biosynthetic process"/>
    <property type="evidence" value="ECO:0007669"/>
    <property type="project" value="TreeGrafter"/>
</dbReference>
<dbReference type="SUPFAM" id="SSF55326">
    <property type="entry name" value="PurM N-terminal domain-like"/>
    <property type="match status" value="1"/>
</dbReference>
<dbReference type="GO" id="GO:0019033">
    <property type="term" value="C:viral tegument"/>
    <property type="evidence" value="ECO:0007669"/>
    <property type="project" value="UniProtKB-SubCell"/>
</dbReference>
<dbReference type="InterPro" id="IPR036921">
    <property type="entry name" value="PurM-like_N_sf"/>
</dbReference>
<dbReference type="InterPro" id="IPR010918">
    <property type="entry name" value="PurM-like_C_dom"/>
</dbReference>
<dbReference type="NCBIfam" id="TIGR01739">
    <property type="entry name" value="tegu_FGAM_synt"/>
    <property type="match status" value="1"/>
</dbReference>
<evidence type="ECO:0000313" key="4">
    <source>
        <dbReference type="EMBL" id="QJQ80267.1"/>
    </source>
</evidence>
<evidence type="ECO:0000259" key="3">
    <source>
        <dbReference type="Pfam" id="PF12818"/>
    </source>
</evidence>
<dbReference type="GO" id="GO:0075733">
    <property type="term" value="P:intracellular transport of virus"/>
    <property type="evidence" value="ECO:0007669"/>
    <property type="project" value="InterPro"/>
</dbReference>